<dbReference type="PANTHER" id="PTHR31313:SF81">
    <property type="entry name" value="TY1 ENHANCER ACTIVATOR"/>
    <property type="match status" value="1"/>
</dbReference>
<keyword evidence="2" id="KW-0479">Metal-binding</keyword>
<accession>A0A8H3H7Z5</accession>
<dbReference type="GO" id="GO:0003677">
    <property type="term" value="F:DNA binding"/>
    <property type="evidence" value="ECO:0007669"/>
    <property type="project" value="UniProtKB-KW"/>
</dbReference>
<keyword evidence="4" id="KW-0805">Transcription regulation</keyword>
<dbReference type="AlphaFoldDB" id="A0A8H3H7Z5"/>
<evidence type="ECO:0000256" key="6">
    <source>
        <dbReference type="ARBA" id="ARBA00023163"/>
    </source>
</evidence>
<dbReference type="SMART" id="SM00906">
    <property type="entry name" value="Fungal_trans"/>
    <property type="match status" value="1"/>
</dbReference>
<dbReference type="Pfam" id="PF00172">
    <property type="entry name" value="Zn_clus"/>
    <property type="match status" value="1"/>
</dbReference>
<sequence>MASTSKRRAHHATKACNSCRRRRCKCDGVHPICGTCTFYVRQCTWSQEEDARRPATKQLVESLRVRIRELESELSQLRVTSANIETARTSMVPSSASSDAPAEPTKPEPQPEFSGQSHLTMQEGNISASGPTSMWSTFPSDDLSPQPRPSLDNHSYQYIFQRDPNIPDHLQPRATQLSDQCEWDRNLCLTQLDPAVGFDRMEHDVLLDKCFNFHTVWLRVVEPDFFLRDMLAQLTPGYPNLNAHQARSLSYSPFLHCALMSFATAFSDNPKVKAKQTRTHFAQCAKQHLESECERPTITVVQALTFLSDFHGSLGDRGLAYLYSGMACRMVRALGLCIDSRPWVESKRITPEELVARDWQFWSTFCQDKIMSLDYGRDYDIPLPHLNVNLPQVIEHLDQRPWPGDRLQPSIETERPQPNRATQVFFETCKLMLFGVRIMDAVYSQGRQNWRVTQKDSVSEIHLQLDTWYNNLPENFTISARSTTKPLPHIIVLNMAYWWLLLILHRPFYARTVRSASNASTEIPSSFTDLSVKICDRATVKIVQYIMVFDKHYGMRYFPLGMLQVIFMAGATLLVQSATLSESAVKKRSDAHEGTRKCIHALQAAAQTWDCAQLSANHLQSLLQEQTGEASVQTSLQLQGQVPSAESSPLTYSHPPLPNTGAPGAYETASASLPTAAQLYREFVSQQDYELGYSVSIPSQIQHHLQYPALHQLHQQPLMGMPSGAQFMQNPHVLPLPYDPNFNEGYTMHHGNGADYFPDRSLTQPHLPHESSTQEGQESFL</sequence>
<dbReference type="Gene3D" id="4.10.240.10">
    <property type="entry name" value="Zn(2)-C6 fungal-type DNA-binding domain"/>
    <property type="match status" value="1"/>
</dbReference>
<dbReference type="InterPro" id="IPR007219">
    <property type="entry name" value="XnlR_reg_dom"/>
</dbReference>
<dbReference type="GO" id="GO:0006351">
    <property type="term" value="P:DNA-templated transcription"/>
    <property type="evidence" value="ECO:0007669"/>
    <property type="project" value="InterPro"/>
</dbReference>
<feature type="compositionally biased region" description="Polar residues" evidence="8">
    <location>
        <begin position="113"/>
        <end position="139"/>
    </location>
</feature>
<evidence type="ECO:0000256" key="8">
    <source>
        <dbReference type="SAM" id="MobiDB-lite"/>
    </source>
</evidence>
<feature type="compositionally biased region" description="Polar residues" evidence="8">
    <location>
        <begin position="770"/>
        <end position="781"/>
    </location>
</feature>
<dbReference type="PANTHER" id="PTHR31313">
    <property type="entry name" value="TY1 ENHANCER ACTIVATOR"/>
    <property type="match status" value="1"/>
</dbReference>
<feature type="region of interest" description="Disordered" evidence="8">
    <location>
        <begin position="85"/>
        <end position="153"/>
    </location>
</feature>
<dbReference type="CDD" id="cd12148">
    <property type="entry name" value="fungal_TF_MHR"/>
    <property type="match status" value="1"/>
</dbReference>
<dbReference type="GO" id="GO:0000981">
    <property type="term" value="F:DNA-binding transcription factor activity, RNA polymerase II-specific"/>
    <property type="evidence" value="ECO:0007669"/>
    <property type="project" value="InterPro"/>
</dbReference>
<comment type="subcellular location">
    <subcellularLocation>
        <location evidence="1">Nucleus</location>
    </subcellularLocation>
</comment>
<evidence type="ECO:0000256" key="5">
    <source>
        <dbReference type="ARBA" id="ARBA00023125"/>
    </source>
</evidence>
<dbReference type="CDD" id="cd00067">
    <property type="entry name" value="GAL4"/>
    <property type="match status" value="1"/>
</dbReference>
<keyword evidence="6" id="KW-0804">Transcription</keyword>
<dbReference type="GO" id="GO:0008270">
    <property type="term" value="F:zinc ion binding"/>
    <property type="evidence" value="ECO:0007669"/>
    <property type="project" value="InterPro"/>
</dbReference>
<dbReference type="SUPFAM" id="SSF57701">
    <property type="entry name" value="Zn2/Cys6 DNA-binding domain"/>
    <property type="match status" value="1"/>
</dbReference>
<dbReference type="Proteomes" id="UP000663843">
    <property type="component" value="Unassembled WGS sequence"/>
</dbReference>
<dbReference type="PROSITE" id="PS50048">
    <property type="entry name" value="ZN2_CY6_FUNGAL_2"/>
    <property type="match status" value="1"/>
</dbReference>
<comment type="caution">
    <text evidence="10">The sequence shown here is derived from an EMBL/GenBank/DDBJ whole genome shotgun (WGS) entry which is preliminary data.</text>
</comment>
<evidence type="ECO:0000256" key="7">
    <source>
        <dbReference type="ARBA" id="ARBA00023242"/>
    </source>
</evidence>
<dbReference type="InterPro" id="IPR036864">
    <property type="entry name" value="Zn2-C6_fun-type_DNA-bd_sf"/>
</dbReference>
<feature type="domain" description="Zn(2)-C6 fungal-type" evidence="9">
    <location>
        <begin position="15"/>
        <end position="45"/>
    </location>
</feature>
<name>A0A8H3H7Z5_9AGAM</name>
<protein>
    <recommendedName>
        <fullName evidence="9">Zn(2)-C6 fungal-type domain-containing protein</fullName>
    </recommendedName>
</protein>
<dbReference type="PROSITE" id="PS00463">
    <property type="entry name" value="ZN2_CY6_FUNGAL_1"/>
    <property type="match status" value="1"/>
</dbReference>
<keyword evidence="5" id="KW-0238">DNA-binding</keyword>
<proteinExistence type="predicted"/>
<feature type="compositionally biased region" description="Low complexity" evidence="8">
    <location>
        <begin position="93"/>
        <end position="103"/>
    </location>
</feature>
<feature type="region of interest" description="Disordered" evidence="8">
    <location>
        <begin position="745"/>
        <end position="781"/>
    </location>
</feature>
<dbReference type="EMBL" id="CAJMWT010005357">
    <property type="protein sequence ID" value="CAE6504905.1"/>
    <property type="molecule type" value="Genomic_DNA"/>
</dbReference>
<dbReference type="GO" id="GO:0005634">
    <property type="term" value="C:nucleus"/>
    <property type="evidence" value="ECO:0007669"/>
    <property type="project" value="UniProtKB-SubCell"/>
</dbReference>
<keyword evidence="3" id="KW-0862">Zinc</keyword>
<dbReference type="InterPro" id="IPR051615">
    <property type="entry name" value="Transcr_Regulatory_Elem"/>
</dbReference>
<dbReference type="InterPro" id="IPR001138">
    <property type="entry name" value="Zn2Cys6_DnaBD"/>
</dbReference>
<reference evidence="10" key="1">
    <citation type="submission" date="2021-01" db="EMBL/GenBank/DDBJ databases">
        <authorList>
            <person name="Kaushik A."/>
        </authorList>
    </citation>
    <scope>NUCLEOTIDE SEQUENCE</scope>
    <source>
        <strain evidence="10">AG2-2IIIB</strain>
    </source>
</reference>
<organism evidence="10 11">
    <name type="scientific">Rhizoctonia solani</name>
    <dbReference type="NCBI Taxonomy" id="456999"/>
    <lineage>
        <taxon>Eukaryota</taxon>
        <taxon>Fungi</taxon>
        <taxon>Dikarya</taxon>
        <taxon>Basidiomycota</taxon>
        <taxon>Agaricomycotina</taxon>
        <taxon>Agaricomycetes</taxon>
        <taxon>Cantharellales</taxon>
        <taxon>Ceratobasidiaceae</taxon>
        <taxon>Rhizoctonia</taxon>
    </lineage>
</organism>
<evidence type="ECO:0000256" key="4">
    <source>
        <dbReference type="ARBA" id="ARBA00023015"/>
    </source>
</evidence>
<evidence type="ECO:0000256" key="1">
    <source>
        <dbReference type="ARBA" id="ARBA00004123"/>
    </source>
</evidence>
<keyword evidence="7" id="KW-0539">Nucleus</keyword>
<dbReference type="Pfam" id="PF04082">
    <property type="entry name" value="Fungal_trans"/>
    <property type="match status" value="1"/>
</dbReference>
<evidence type="ECO:0000256" key="3">
    <source>
        <dbReference type="ARBA" id="ARBA00022833"/>
    </source>
</evidence>
<gene>
    <name evidence="10" type="ORF">RDB_LOCUS144471</name>
</gene>
<evidence type="ECO:0000313" key="10">
    <source>
        <dbReference type="EMBL" id="CAE6504905.1"/>
    </source>
</evidence>
<dbReference type="SMART" id="SM00066">
    <property type="entry name" value="GAL4"/>
    <property type="match status" value="1"/>
</dbReference>
<evidence type="ECO:0000259" key="9">
    <source>
        <dbReference type="PROSITE" id="PS50048"/>
    </source>
</evidence>
<evidence type="ECO:0000313" key="11">
    <source>
        <dbReference type="Proteomes" id="UP000663843"/>
    </source>
</evidence>
<evidence type="ECO:0000256" key="2">
    <source>
        <dbReference type="ARBA" id="ARBA00022723"/>
    </source>
</evidence>